<dbReference type="EMBL" id="LIZX01000057">
    <property type="protein sequence ID" value="KPJ68254.1"/>
    <property type="molecule type" value="Genomic_DNA"/>
</dbReference>
<dbReference type="Proteomes" id="UP000051861">
    <property type="component" value="Unassembled WGS sequence"/>
</dbReference>
<evidence type="ECO:0000256" key="2">
    <source>
        <dbReference type="SAM" id="Phobius"/>
    </source>
</evidence>
<sequence length="442" mass="48135">MNFNKEVRKVKGKLFKNINKRKEEHGAVLVIGVLFLTFLLLLAIPFLFQISNERRMSEKSYKAFAALSMAEAGVERAIWELNSGDVYTWSGSSSLRTMNIASFLTSDGETMGSIDIQIEDPEGDTPVVQSTGKVPYIGTLTVDRTARVELWKGNGSSYLFGHGVFGDEGIELDSNAQIDSYDSSNGEYDPNNPGANGDIGTNATHLGCIYLSANARVYGNASTGFESIPEDIIITKPVSTISGEKLALSKPQPMPSIVPPEGLIFRGDYFLDGGNQDIIIESGEYTSFRIQNNSKVTIASDVTLYITGELSMTSNTQLEIADGVNVTIYLGGSFVQESNTQINNLSMDPTKFVFLGTDSFNGDMDWNSNSDFWGSVYVPRANVNYNSEADFYGAVSGKFVDICSQATLHYDEALGDLKIKTGSPGDTFIVKSWHELVPPVGS</sequence>
<gene>
    <name evidence="4" type="ORF">AMJ44_06815</name>
</gene>
<dbReference type="AlphaFoldDB" id="A0A0S7Y0L6"/>
<dbReference type="PATRIC" id="fig|1703775.3.peg.2581"/>
<evidence type="ECO:0000259" key="3">
    <source>
        <dbReference type="Pfam" id="PF23981"/>
    </source>
</evidence>
<protein>
    <recommendedName>
        <fullName evidence="3">DUF7305 domain-containing protein</fullName>
    </recommendedName>
</protein>
<evidence type="ECO:0000256" key="1">
    <source>
        <dbReference type="SAM" id="MobiDB-lite"/>
    </source>
</evidence>
<keyword evidence="2" id="KW-0472">Membrane</keyword>
<dbReference type="Pfam" id="PF23981">
    <property type="entry name" value="DUF7305"/>
    <property type="match status" value="1"/>
</dbReference>
<dbReference type="InterPro" id="IPR055729">
    <property type="entry name" value="DUF7305"/>
</dbReference>
<accession>A0A0S7Y0L6</accession>
<feature type="region of interest" description="Disordered" evidence="1">
    <location>
        <begin position="178"/>
        <end position="197"/>
    </location>
</feature>
<reference evidence="4 5" key="1">
    <citation type="journal article" date="2015" name="Microbiome">
        <title>Genomic resolution of linkages in carbon, nitrogen, and sulfur cycling among widespread estuary sediment bacteria.</title>
        <authorList>
            <person name="Baker B.J."/>
            <person name="Lazar C.S."/>
            <person name="Teske A.P."/>
            <person name="Dick G.J."/>
        </authorList>
    </citation>
    <scope>NUCLEOTIDE SEQUENCE [LARGE SCALE GENOMIC DNA]</scope>
    <source>
        <strain evidence="4">DG_54_3</strain>
    </source>
</reference>
<comment type="caution">
    <text evidence="4">The sequence shown here is derived from an EMBL/GenBank/DDBJ whole genome shotgun (WGS) entry which is preliminary data.</text>
</comment>
<organism evidence="4 5">
    <name type="scientific">candidate division WOR-1 bacterium DG_54_3</name>
    <dbReference type="NCBI Taxonomy" id="1703775"/>
    <lineage>
        <taxon>Bacteria</taxon>
        <taxon>Bacillati</taxon>
        <taxon>Saganbacteria</taxon>
    </lineage>
</organism>
<name>A0A0S7Y0L6_UNCSA</name>
<feature type="domain" description="DUF7305" evidence="3">
    <location>
        <begin position="276"/>
        <end position="416"/>
    </location>
</feature>
<feature type="transmembrane region" description="Helical" evidence="2">
    <location>
        <begin position="26"/>
        <end position="48"/>
    </location>
</feature>
<proteinExistence type="predicted"/>
<keyword evidence="2" id="KW-1133">Transmembrane helix</keyword>
<keyword evidence="2" id="KW-0812">Transmembrane</keyword>
<evidence type="ECO:0000313" key="5">
    <source>
        <dbReference type="Proteomes" id="UP000051861"/>
    </source>
</evidence>
<evidence type="ECO:0000313" key="4">
    <source>
        <dbReference type="EMBL" id="KPJ68254.1"/>
    </source>
</evidence>